<dbReference type="GO" id="GO:0005886">
    <property type="term" value="C:plasma membrane"/>
    <property type="evidence" value="ECO:0007669"/>
    <property type="project" value="UniProtKB-SubCell"/>
</dbReference>
<evidence type="ECO:0000313" key="11">
    <source>
        <dbReference type="EMBL" id="ASJ53712.1"/>
    </source>
</evidence>
<proteinExistence type="inferred from homology"/>
<organism evidence="11 12">
    <name type="scientific">Brevibacillus formosus</name>
    <dbReference type="NCBI Taxonomy" id="54913"/>
    <lineage>
        <taxon>Bacteria</taxon>
        <taxon>Bacillati</taxon>
        <taxon>Bacillota</taxon>
        <taxon>Bacilli</taxon>
        <taxon>Bacillales</taxon>
        <taxon>Paenibacillaceae</taxon>
        <taxon>Brevibacillus</taxon>
    </lineage>
</organism>
<dbReference type="Pfam" id="PF00005">
    <property type="entry name" value="ABC_tran"/>
    <property type="match status" value="1"/>
</dbReference>
<dbReference type="Gene3D" id="1.20.1560.10">
    <property type="entry name" value="ABC transporter type 1, transmembrane domain"/>
    <property type="match status" value="1"/>
</dbReference>
<name>A0A220MFH1_9BACL</name>
<dbReference type="EMBL" id="CP018145">
    <property type="protein sequence ID" value="ASJ53712.1"/>
    <property type="molecule type" value="Genomic_DNA"/>
</dbReference>
<evidence type="ECO:0000259" key="10">
    <source>
        <dbReference type="PROSITE" id="PS50929"/>
    </source>
</evidence>
<feature type="transmembrane region" description="Helical" evidence="8">
    <location>
        <begin position="23"/>
        <end position="45"/>
    </location>
</feature>
<evidence type="ECO:0000256" key="5">
    <source>
        <dbReference type="ARBA" id="ARBA00022840"/>
    </source>
</evidence>
<dbReference type="SMART" id="SM00382">
    <property type="entry name" value="AAA"/>
    <property type="match status" value="1"/>
</dbReference>
<evidence type="ECO:0000313" key="12">
    <source>
        <dbReference type="Proteomes" id="UP000197781"/>
    </source>
</evidence>
<dbReference type="InterPro" id="IPR003439">
    <property type="entry name" value="ABC_transporter-like_ATP-bd"/>
</dbReference>
<dbReference type="GO" id="GO:0015421">
    <property type="term" value="F:ABC-type oligopeptide transporter activity"/>
    <property type="evidence" value="ECO:0007669"/>
    <property type="project" value="TreeGrafter"/>
</dbReference>
<dbReference type="PROSITE" id="PS00211">
    <property type="entry name" value="ABC_TRANSPORTER_1"/>
    <property type="match status" value="1"/>
</dbReference>
<evidence type="ECO:0000256" key="8">
    <source>
        <dbReference type="SAM" id="Phobius"/>
    </source>
</evidence>
<dbReference type="PANTHER" id="PTHR43394:SF1">
    <property type="entry name" value="ATP-BINDING CASSETTE SUB-FAMILY B MEMBER 10, MITOCHONDRIAL"/>
    <property type="match status" value="1"/>
</dbReference>
<feature type="transmembrane region" description="Helical" evidence="8">
    <location>
        <begin position="140"/>
        <end position="158"/>
    </location>
</feature>
<evidence type="ECO:0000256" key="2">
    <source>
        <dbReference type="ARBA" id="ARBA00005417"/>
    </source>
</evidence>
<feature type="domain" description="ABC transporter" evidence="9">
    <location>
        <begin position="342"/>
        <end position="576"/>
    </location>
</feature>
<accession>A0A220MFH1</accession>
<evidence type="ECO:0000256" key="4">
    <source>
        <dbReference type="ARBA" id="ARBA00022741"/>
    </source>
</evidence>
<dbReference type="PROSITE" id="PS50893">
    <property type="entry name" value="ABC_TRANSPORTER_2"/>
    <property type="match status" value="1"/>
</dbReference>
<dbReference type="SUPFAM" id="SSF90123">
    <property type="entry name" value="ABC transporter transmembrane region"/>
    <property type="match status" value="1"/>
</dbReference>
<dbReference type="InterPro" id="IPR017871">
    <property type="entry name" value="ABC_transporter-like_CS"/>
</dbReference>
<dbReference type="GO" id="GO:0005524">
    <property type="term" value="F:ATP binding"/>
    <property type="evidence" value="ECO:0007669"/>
    <property type="project" value="UniProtKB-KW"/>
</dbReference>
<gene>
    <name evidence="11" type="ORF">BP422_09190</name>
</gene>
<dbReference type="InterPro" id="IPR036640">
    <property type="entry name" value="ABC1_TM_sf"/>
</dbReference>
<evidence type="ECO:0000256" key="1">
    <source>
        <dbReference type="ARBA" id="ARBA00004651"/>
    </source>
</evidence>
<dbReference type="PANTHER" id="PTHR43394">
    <property type="entry name" value="ATP-DEPENDENT PERMEASE MDL1, MITOCHONDRIAL"/>
    <property type="match status" value="1"/>
</dbReference>
<dbReference type="InterPro" id="IPR003593">
    <property type="entry name" value="AAA+_ATPase"/>
</dbReference>
<dbReference type="PROSITE" id="PS50929">
    <property type="entry name" value="ABC_TM1F"/>
    <property type="match status" value="1"/>
</dbReference>
<feature type="transmembrane region" description="Helical" evidence="8">
    <location>
        <begin position="164"/>
        <end position="183"/>
    </location>
</feature>
<dbReference type="Gene3D" id="3.40.50.300">
    <property type="entry name" value="P-loop containing nucleotide triphosphate hydrolases"/>
    <property type="match status" value="1"/>
</dbReference>
<evidence type="ECO:0000256" key="3">
    <source>
        <dbReference type="ARBA" id="ARBA00022692"/>
    </source>
</evidence>
<dbReference type="InterPro" id="IPR039421">
    <property type="entry name" value="Type_1_exporter"/>
</dbReference>
<feature type="transmembrane region" description="Helical" evidence="8">
    <location>
        <begin position="250"/>
        <end position="269"/>
    </location>
</feature>
<dbReference type="SUPFAM" id="SSF52540">
    <property type="entry name" value="P-loop containing nucleoside triphosphate hydrolases"/>
    <property type="match status" value="1"/>
</dbReference>
<dbReference type="KEGG" id="bfm:BP422_09190"/>
<reference evidence="11 12" key="1">
    <citation type="submission" date="2016-11" db="EMBL/GenBank/DDBJ databases">
        <authorList>
            <person name="Jaros S."/>
            <person name="Januszkiewicz K."/>
            <person name="Wedrychowicz H."/>
        </authorList>
    </citation>
    <scope>NUCLEOTIDE SEQUENCE [LARGE SCALE GENOMIC DNA]</scope>
    <source>
        <strain evidence="11 12">NF2</strain>
    </source>
</reference>
<keyword evidence="6 8" id="KW-1133">Transmembrane helix</keyword>
<evidence type="ECO:0000259" key="9">
    <source>
        <dbReference type="PROSITE" id="PS50893"/>
    </source>
</evidence>
<dbReference type="FunFam" id="3.40.50.300:FF:000218">
    <property type="entry name" value="Multidrug ABC transporter ATP-binding protein"/>
    <property type="match status" value="1"/>
</dbReference>
<keyword evidence="5 11" id="KW-0067">ATP-binding</keyword>
<dbReference type="AlphaFoldDB" id="A0A220MFH1"/>
<keyword evidence="7 8" id="KW-0472">Membrane</keyword>
<comment type="similarity">
    <text evidence="2">Belongs to the ABC transporter superfamily.</text>
</comment>
<dbReference type="CDD" id="cd07346">
    <property type="entry name" value="ABC_6TM_exporters"/>
    <property type="match status" value="1"/>
</dbReference>
<feature type="domain" description="ABC transmembrane type-1" evidence="10">
    <location>
        <begin position="32"/>
        <end position="307"/>
    </location>
</feature>
<keyword evidence="4" id="KW-0547">Nucleotide-binding</keyword>
<dbReference type="Proteomes" id="UP000197781">
    <property type="component" value="Chromosome"/>
</dbReference>
<evidence type="ECO:0000256" key="6">
    <source>
        <dbReference type="ARBA" id="ARBA00022989"/>
    </source>
</evidence>
<comment type="subcellular location">
    <subcellularLocation>
        <location evidence="1">Cell membrane</location>
        <topology evidence="1">Multi-pass membrane protein</topology>
    </subcellularLocation>
</comment>
<keyword evidence="3 8" id="KW-0812">Transmembrane</keyword>
<evidence type="ECO:0000256" key="7">
    <source>
        <dbReference type="ARBA" id="ARBA00023136"/>
    </source>
</evidence>
<dbReference type="InterPro" id="IPR011527">
    <property type="entry name" value="ABC1_TM_dom"/>
</dbReference>
<dbReference type="Pfam" id="PF00664">
    <property type="entry name" value="ABC_membrane"/>
    <property type="match status" value="1"/>
</dbReference>
<dbReference type="InterPro" id="IPR027417">
    <property type="entry name" value="P-loop_NTPase"/>
</dbReference>
<dbReference type="GO" id="GO:0016887">
    <property type="term" value="F:ATP hydrolysis activity"/>
    <property type="evidence" value="ECO:0007669"/>
    <property type="project" value="InterPro"/>
</dbReference>
<sequence>MFIQNLMRELLQLLSFMKSKKRAYILGLVGDGIGQAAVLVSLPFVFKDLTDFANTKDPALLARAIVTMAVMFLLLSILSPFFSYIYRRCVRELIVNIRLQVYQRLSKLPFDYYEQHHSGDTMSRLGNDVVLMENAYAEQLKTLSIILLSLIGSIIGMFAMDWKIAVVLLLVSALTLYVNTLFAKSVRRIGDRMQQQMGIGTERLNDFLSGLPIIKMFHLHNVVTARYTEANEEVASSAIKQGHKHGLLEGTNFFIQFVSFGGMLVFGIMMVSKQIIGLGVLVALVQQQMLVTLAFLQLGQVITALQSSLAGASRVVDFLNEPLEPEEYQKSSDKHQHCESMLKLEQVVFGYNDATNVLDGVSLRVEQGQMAGLVGTSGSGKSTVMKLLLGYYPPASGSLYLLGKPMGAYSLAEIRSLISYVPQDAFLFEGTIEDNIRYGCLDATEEDVIKASKAAYAHDFIMELSDGYQTKTGERGAKLSGGQRQRIAIARAILKNAPILLLDEATSALDAESEYWVQQALTALMKDKTVLVIAHRLSTVEDADVIYVMDQGKVIEQGRHVELMQHNGTYANLYEVQQRKDRAEQISSLELTERRVSAT</sequence>
<feature type="transmembrane region" description="Helical" evidence="8">
    <location>
        <begin position="65"/>
        <end position="86"/>
    </location>
</feature>
<protein>
    <submittedName>
        <fullName evidence="11">ABC transporter ATP-binding protein</fullName>
    </submittedName>
</protein>
<dbReference type="RefSeq" id="WP_088907507.1">
    <property type="nucleotide sequence ID" value="NZ_CP018145.1"/>
</dbReference>